<feature type="active site" description="Proton acceptor" evidence="9">
    <location>
        <position position="8"/>
    </location>
</feature>
<evidence type="ECO:0000256" key="6">
    <source>
        <dbReference type="ARBA" id="ARBA00022605"/>
    </source>
</evidence>
<keyword evidence="13" id="KW-1185">Reference proteome</keyword>
<dbReference type="PANTHER" id="PTHR43090:SF2">
    <property type="entry name" value="1-(5-PHOSPHORIBOSYL)-5-[(5-PHOSPHORIBOSYLAMINO)METHYLIDENEAMINO] IMIDAZOLE-4-CARBOXAMIDE ISOMERASE"/>
    <property type="match status" value="1"/>
</dbReference>
<evidence type="ECO:0000256" key="5">
    <source>
        <dbReference type="ARBA" id="ARBA00022490"/>
    </source>
</evidence>
<dbReference type="Gene3D" id="3.20.20.70">
    <property type="entry name" value="Aldolase class I"/>
    <property type="match status" value="1"/>
</dbReference>
<dbReference type="GO" id="GO:0000105">
    <property type="term" value="P:L-histidine biosynthetic process"/>
    <property type="evidence" value="ECO:0007669"/>
    <property type="project" value="UniProtKB-UniRule"/>
</dbReference>
<feature type="active site" description="Proton donor" evidence="9">
    <location>
        <position position="134"/>
    </location>
</feature>
<gene>
    <name evidence="9 12" type="primary">hisA</name>
    <name evidence="12" type="ORF">Pla108_13020</name>
</gene>
<name>A0A5C6AJZ3_9BACT</name>
<comment type="caution">
    <text evidence="12">The sequence shown here is derived from an EMBL/GenBank/DDBJ whole genome shotgun (WGS) entry which is preliminary data.</text>
</comment>
<dbReference type="AlphaFoldDB" id="A0A5C6AJZ3"/>
<evidence type="ECO:0000256" key="8">
    <source>
        <dbReference type="ARBA" id="ARBA00023235"/>
    </source>
</evidence>
<evidence type="ECO:0000256" key="11">
    <source>
        <dbReference type="RuleBase" id="RU003658"/>
    </source>
</evidence>
<comment type="catalytic activity">
    <reaction evidence="1 9 11">
        <text>1-(5-phospho-beta-D-ribosyl)-5-[(5-phospho-beta-D-ribosylamino)methylideneamino]imidazole-4-carboxamide = 5-[(5-phospho-1-deoxy-D-ribulos-1-ylimino)methylamino]-1-(5-phospho-beta-D-ribosyl)imidazole-4-carboxamide</text>
        <dbReference type="Rhea" id="RHEA:15469"/>
        <dbReference type="ChEBI" id="CHEBI:58435"/>
        <dbReference type="ChEBI" id="CHEBI:58525"/>
        <dbReference type="EC" id="5.3.1.16"/>
    </reaction>
</comment>
<dbReference type="NCBIfam" id="TIGR00007">
    <property type="entry name" value="1-(5-phosphoribosyl)-5-[(5-phosphoribosylamino)methylideneamino]imidazole-4-carboxamide isomerase"/>
    <property type="match status" value="1"/>
</dbReference>
<dbReference type="Proteomes" id="UP000317421">
    <property type="component" value="Unassembled WGS sequence"/>
</dbReference>
<evidence type="ECO:0000256" key="10">
    <source>
        <dbReference type="RuleBase" id="RU003657"/>
    </source>
</evidence>
<dbReference type="CDD" id="cd04732">
    <property type="entry name" value="HisA"/>
    <property type="match status" value="1"/>
</dbReference>
<dbReference type="InterPro" id="IPR044524">
    <property type="entry name" value="Isoase_HisA-like"/>
</dbReference>
<evidence type="ECO:0000313" key="13">
    <source>
        <dbReference type="Proteomes" id="UP000317421"/>
    </source>
</evidence>
<comment type="pathway">
    <text evidence="3 9 11">Amino-acid biosynthesis; L-histidine biosynthesis; L-histidine from 5-phospho-alpha-D-ribose 1-diphosphate: step 4/9.</text>
</comment>
<dbReference type="EC" id="5.3.1.16" evidence="9 11"/>
<dbReference type="EMBL" id="SJPR01000001">
    <property type="protein sequence ID" value="TWU00353.1"/>
    <property type="molecule type" value="Genomic_DNA"/>
</dbReference>
<dbReference type="HAMAP" id="MF_01014">
    <property type="entry name" value="HisA"/>
    <property type="match status" value="1"/>
</dbReference>
<keyword evidence="5 9" id="KW-0963">Cytoplasm</keyword>
<dbReference type="PANTHER" id="PTHR43090">
    <property type="entry name" value="1-(5-PHOSPHORIBOSYL)-5-[(5-PHOSPHORIBOSYLAMINO)METHYLIDENEAMINO] IMIDAZOLE-4-CARBOXAMIDE ISOMERASE"/>
    <property type="match status" value="1"/>
</dbReference>
<dbReference type="InterPro" id="IPR023016">
    <property type="entry name" value="HisA/PriA"/>
</dbReference>
<dbReference type="GO" id="GO:0000162">
    <property type="term" value="P:L-tryptophan biosynthetic process"/>
    <property type="evidence" value="ECO:0007669"/>
    <property type="project" value="TreeGrafter"/>
</dbReference>
<reference evidence="12 13" key="1">
    <citation type="submission" date="2019-02" db="EMBL/GenBank/DDBJ databases">
        <title>Deep-cultivation of Planctomycetes and their phenomic and genomic characterization uncovers novel biology.</title>
        <authorList>
            <person name="Wiegand S."/>
            <person name="Jogler M."/>
            <person name="Boedeker C."/>
            <person name="Pinto D."/>
            <person name="Vollmers J."/>
            <person name="Rivas-Marin E."/>
            <person name="Kohn T."/>
            <person name="Peeters S.H."/>
            <person name="Heuer A."/>
            <person name="Rast P."/>
            <person name="Oberbeckmann S."/>
            <person name="Bunk B."/>
            <person name="Jeske O."/>
            <person name="Meyerdierks A."/>
            <person name="Storesund J.E."/>
            <person name="Kallscheuer N."/>
            <person name="Luecker S."/>
            <person name="Lage O.M."/>
            <person name="Pohl T."/>
            <person name="Merkel B.J."/>
            <person name="Hornburger P."/>
            <person name="Mueller R.-W."/>
            <person name="Bruemmer F."/>
            <person name="Labrenz M."/>
            <person name="Spormann A.M."/>
            <person name="Op Den Camp H."/>
            <person name="Overmann J."/>
            <person name="Amann R."/>
            <person name="Jetten M.S.M."/>
            <person name="Mascher T."/>
            <person name="Medema M.H."/>
            <person name="Devos D.P."/>
            <person name="Kaster A.-K."/>
            <person name="Ovreas L."/>
            <person name="Rohde M."/>
            <person name="Galperin M.Y."/>
            <person name="Jogler C."/>
        </authorList>
    </citation>
    <scope>NUCLEOTIDE SEQUENCE [LARGE SCALE GENOMIC DNA]</scope>
    <source>
        <strain evidence="12 13">Pla108</strain>
    </source>
</reference>
<protein>
    <recommendedName>
        <fullName evidence="9 11">1-(5-phosphoribosyl)-5-[(5-phosphoribosylamino)methylideneamino] imidazole-4-carboxamide isomerase</fullName>
        <ecNumber evidence="9 11">5.3.1.16</ecNumber>
    </recommendedName>
    <alternativeName>
        <fullName evidence="9">Phosphoribosylformimino-5-aminoimidazole carboxamide ribotide isomerase</fullName>
    </alternativeName>
</protein>
<keyword evidence="6 9" id="KW-0028">Amino-acid biosynthesis</keyword>
<evidence type="ECO:0000256" key="7">
    <source>
        <dbReference type="ARBA" id="ARBA00023102"/>
    </source>
</evidence>
<proteinExistence type="inferred from homology"/>
<dbReference type="GO" id="GO:0005737">
    <property type="term" value="C:cytoplasm"/>
    <property type="evidence" value="ECO:0007669"/>
    <property type="project" value="UniProtKB-SubCell"/>
</dbReference>
<dbReference type="RefSeq" id="WP_146444034.1">
    <property type="nucleotide sequence ID" value="NZ_SJPR01000001.1"/>
</dbReference>
<evidence type="ECO:0000256" key="2">
    <source>
        <dbReference type="ARBA" id="ARBA00004496"/>
    </source>
</evidence>
<dbReference type="Pfam" id="PF00977">
    <property type="entry name" value="His_biosynth"/>
    <property type="match status" value="1"/>
</dbReference>
<dbReference type="SUPFAM" id="SSF51366">
    <property type="entry name" value="Ribulose-phoshate binding barrel"/>
    <property type="match status" value="1"/>
</dbReference>
<accession>A0A5C6AJZ3</accession>
<comment type="similarity">
    <text evidence="4 9 10">Belongs to the HisA/HisF family.</text>
</comment>
<evidence type="ECO:0000256" key="3">
    <source>
        <dbReference type="ARBA" id="ARBA00005133"/>
    </source>
</evidence>
<dbReference type="FunFam" id="3.20.20.70:FF:000009">
    <property type="entry name" value="1-(5-phosphoribosyl)-5-[(5-phosphoribosylamino)methylideneamino] imidazole-4-carboxamide isomerase"/>
    <property type="match status" value="1"/>
</dbReference>
<keyword evidence="7 9" id="KW-0368">Histidine biosynthesis</keyword>
<dbReference type="InterPro" id="IPR011060">
    <property type="entry name" value="RibuloseP-bd_barrel"/>
</dbReference>
<dbReference type="UniPathway" id="UPA00031">
    <property type="reaction ID" value="UER00009"/>
</dbReference>
<dbReference type="InterPro" id="IPR006063">
    <property type="entry name" value="HisA_bact_arch"/>
</dbReference>
<keyword evidence="8 9" id="KW-0413">Isomerase</keyword>
<evidence type="ECO:0000256" key="4">
    <source>
        <dbReference type="ARBA" id="ARBA00009667"/>
    </source>
</evidence>
<evidence type="ECO:0000256" key="1">
    <source>
        <dbReference type="ARBA" id="ARBA00000901"/>
    </source>
</evidence>
<evidence type="ECO:0000313" key="12">
    <source>
        <dbReference type="EMBL" id="TWU00353.1"/>
    </source>
</evidence>
<dbReference type="OrthoDB" id="9781903at2"/>
<dbReference type="InterPro" id="IPR006062">
    <property type="entry name" value="His_biosynth"/>
</dbReference>
<evidence type="ECO:0000256" key="9">
    <source>
        <dbReference type="HAMAP-Rule" id="MF_01014"/>
    </source>
</evidence>
<dbReference type="GO" id="GO:0003949">
    <property type="term" value="F:1-(5-phosphoribosyl)-5-[(5-phosphoribosylamino)methylideneamino]imidazole-4-carboxamide isomerase activity"/>
    <property type="evidence" value="ECO:0007669"/>
    <property type="project" value="UniProtKB-UniRule"/>
</dbReference>
<organism evidence="12 13">
    <name type="scientific">Botrimarina colliarenosi</name>
    <dbReference type="NCBI Taxonomy" id="2528001"/>
    <lineage>
        <taxon>Bacteria</taxon>
        <taxon>Pseudomonadati</taxon>
        <taxon>Planctomycetota</taxon>
        <taxon>Planctomycetia</taxon>
        <taxon>Pirellulales</taxon>
        <taxon>Lacipirellulaceae</taxon>
        <taxon>Botrimarina</taxon>
    </lineage>
</organism>
<dbReference type="InterPro" id="IPR013785">
    <property type="entry name" value="Aldolase_TIM"/>
</dbReference>
<sequence length="244" mass="26060">MQIWPAIDLRGGKCVRLRQGDYAQETVFNDEPAAVARQFADAGARCLHVVDLDGAREGAPVNLPAVEEILEALNAYNEPFNVELGGGVRDDQSIVELLDFGLDRLVVGTSAIKHTDWFEGIVERFPNKLVLGIDARDGLVATDGWMETSQTNAVELAKRFVGKPLAAIVYTDIATDGMMQGPNVAAMAEMQRAVGDLPVVASGGVTTLDDVQRLKDAGLAAAIIGRALYEGTIDLVAALKIARS</sequence>
<comment type="subcellular location">
    <subcellularLocation>
        <location evidence="2 9 11">Cytoplasm</location>
    </subcellularLocation>
</comment>